<name>A0A9D1UMP2_9FIRM</name>
<dbReference type="AlphaFoldDB" id="A0A9D1UMP2"/>
<comment type="caution">
    <text evidence="2">The sequence shown here is derived from an EMBL/GenBank/DDBJ whole genome shotgun (WGS) entry which is preliminary data.</text>
</comment>
<protein>
    <submittedName>
        <fullName evidence="2">Uncharacterized protein</fullName>
    </submittedName>
</protein>
<feature type="region of interest" description="Disordered" evidence="1">
    <location>
        <begin position="47"/>
        <end position="66"/>
    </location>
</feature>
<sequence>METGEFQFRTAAIGGFLKQDVLDYIERANREHRERIEQLEKELAAVKGERDELKERTGTLEKDSLERRNQLAGLSDQVEELRSRLNQREQELEEIRGESRLQDELQGELSDQMSDLKARLSKAEHAAKAYEAIKDRTAGIELEAHCRAQAVEAAAQVQVDKTRHEVEQWIAKVQGSYDQMRSDIDATISHASGELERVRRSMEKLTEEFGVHDDALKGILRTYQEAVGHKQAPAPLPLEEK</sequence>
<organism evidence="2 3">
    <name type="scientific">Candidatus Flavonifractor merdipullorum</name>
    <dbReference type="NCBI Taxonomy" id="2838590"/>
    <lineage>
        <taxon>Bacteria</taxon>
        <taxon>Bacillati</taxon>
        <taxon>Bacillota</taxon>
        <taxon>Clostridia</taxon>
        <taxon>Eubacteriales</taxon>
        <taxon>Oscillospiraceae</taxon>
        <taxon>Flavonifractor</taxon>
    </lineage>
</organism>
<evidence type="ECO:0000256" key="1">
    <source>
        <dbReference type="SAM" id="MobiDB-lite"/>
    </source>
</evidence>
<dbReference type="Gene3D" id="1.10.287.1490">
    <property type="match status" value="1"/>
</dbReference>
<dbReference type="Proteomes" id="UP000824192">
    <property type="component" value="Unassembled WGS sequence"/>
</dbReference>
<evidence type="ECO:0000313" key="2">
    <source>
        <dbReference type="EMBL" id="HIW93569.1"/>
    </source>
</evidence>
<accession>A0A9D1UMP2</accession>
<reference evidence="2" key="1">
    <citation type="journal article" date="2021" name="PeerJ">
        <title>Extensive microbial diversity within the chicken gut microbiome revealed by metagenomics and culture.</title>
        <authorList>
            <person name="Gilroy R."/>
            <person name="Ravi A."/>
            <person name="Getino M."/>
            <person name="Pursley I."/>
            <person name="Horton D.L."/>
            <person name="Alikhan N.F."/>
            <person name="Baker D."/>
            <person name="Gharbi K."/>
            <person name="Hall N."/>
            <person name="Watson M."/>
            <person name="Adriaenssens E.M."/>
            <person name="Foster-Nyarko E."/>
            <person name="Jarju S."/>
            <person name="Secka A."/>
            <person name="Antonio M."/>
            <person name="Oren A."/>
            <person name="Chaudhuri R.R."/>
            <person name="La Ragione R."/>
            <person name="Hildebrand F."/>
            <person name="Pallen M.J."/>
        </authorList>
    </citation>
    <scope>NUCLEOTIDE SEQUENCE</scope>
    <source>
        <strain evidence="2">ChiGjej6B6-1540</strain>
    </source>
</reference>
<dbReference type="EMBL" id="DXGA01000075">
    <property type="protein sequence ID" value="HIW93569.1"/>
    <property type="molecule type" value="Genomic_DNA"/>
</dbReference>
<reference evidence="2" key="2">
    <citation type="submission" date="2021-04" db="EMBL/GenBank/DDBJ databases">
        <authorList>
            <person name="Gilroy R."/>
        </authorList>
    </citation>
    <scope>NUCLEOTIDE SEQUENCE</scope>
    <source>
        <strain evidence="2">ChiGjej6B6-1540</strain>
    </source>
</reference>
<evidence type="ECO:0000313" key="3">
    <source>
        <dbReference type="Proteomes" id="UP000824192"/>
    </source>
</evidence>
<gene>
    <name evidence="2" type="ORF">H9868_03410</name>
</gene>
<proteinExistence type="predicted"/>